<comment type="caution">
    <text evidence="2">The sequence shown here is derived from an EMBL/GenBank/DDBJ whole genome shotgun (WGS) entry which is preliminary data.</text>
</comment>
<dbReference type="Proteomes" id="UP001412067">
    <property type="component" value="Unassembled WGS sequence"/>
</dbReference>
<dbReference type="PANTHER" id="PTHR46162:SF2">
    <property type="entry name" value="ANKYRIN REPEAT-CONTAINING PROTEIN-RELATED"/>
    <property type="match status" value="1"/>
</dbReference>
<dbReference type="Gene3D" id="2.60.210.10">
    <property type="entry name" value="Apoptosis, Tumor Necrosis Factor Receptor Associated Protein 2, Chain A"/>
    <property type="match status" value="1"/>
</dbReference>
<accession>A0ABR2MX25</accession>
<evidence type="ECO:0000259" key="1">
    <source>
        <dbReference type="PROSITE" id="PS50144"/>
    </source>
</evidence>
<dbReference type="EMBL" id="JBBWWR010000003">
    <property type="protein sequence ID" value="KAK8968762.1"/>
    <property type="molecule type" value="Genomic_DNA"/>
</dbReference>
<evidence type="ECO:0000313" key="2">
    <source>
        <dbReference type="EMBL" id="KAK8968762.1"/>
    </source>
</evidence>
<dbReference type="PROSITE" id="PS50144">
    <property type="entry name" value="MATH"/>
    <property type="match status" value="1"/>
</dbReference>
<dbReference type="PANTHER" id="PTHR46162">
    <property type="entry name" value="TRAF-LIKE FAMILY PROTEIN"/>
    <property type="match status" value="1"/>
</dbReference>
<reference evidence="2 3" key="1">
    <citation type="journal article" date="2022" name="Nat. Plants">
        <title>Genomes of leafy and leafless Platanthera orchids illuminate the evolution of mycoheterotrophy.</title>
        <authorList>
            <person name="Li M.H."/>
            <person name="Liu K.W."/>
            <person name="Li Z."/>
            <person name="Lu H.C."/>
            <person name="Ye Q.L."/>
            <person name="Zhang D."/>
            <person name="Wang J.Y."/>
            <person name="Li Y.F."/>
            <person name="Zhong Z.M."/>
            <person name="Liu X."/>
            <person name="Yu X."/>
            <person name="Liu D.K."/>
            <person name="Tu X.D."/>
            <person name="Liu B."/>
            <person name="Hao Y."/>
            <person name="Liao X.Y."/>
            <person name="Jiang Y.T."/>
            <person name="Sun W.H."/>
            <person name="Chen J."/>
            <person name="Chen Y.Q."/>
            <person name="Ai Y."/>
            <person name="Zhai J.W."/>
            <person name="Wu S.S."/>
            <person name="Zhou Z."/>
            <person name="Hsiao Y.Y."/>
            <person name="Wu W.L."/>
            <person name="Chen Y.Y."/>
            <person name="Lin Y.F."/>
            <person name="Hsu J.L."/>
            <person name="Li C.Y."/>
            <person name="Wang Z.W."/>
            <person name="Zhao X."/>
            <person name="Zhong W.Y."/>
            <person name="Ma X.K."/>
            <person name="Ma L."/>
            <person name="Huang J."/>
            <person name="Chen G.Z."/>
            <person name="Huang M.Z."/>
            <person name="Huang L."/>
            <person name="Peng D.H."/>
            <person name="Luo Y.B."/>
            <person name="Zou S.Q."/>
            <person name="Chen S.P."/>
            <person name="Lan S."/>
            <person name="Tsai W.C."/>
            <person name="Van de Peer Y."/>
            <person name="Liu Z.J."/>
        </authorList>
    </citation>
    <scope>NUCLEOTIDE SEQUENCE [LARGE SCALE GENOMIC DNA]</scope>
    <source>
        <strain evidence="2">Lor288</strain>
    </source>
</reference>
<name>A0ABR2MX25_9ASPA</name>
<dbReference type="Pfam" id="PF22486">
    <property type="entry name" value="MATH_2"/>
    <property type="match status" value="1"/>
</dbReference>
<protein>
    <recommendedName>
        <fullName evidence="1">MATH domain-containing protein</fullName>
    </recommendedName>
</protein>
<sequence>MKISVEFSLSIIDQIEGNHKKRTSTCVFKCFEPGLGWSKFIPLKDFNDPAFKFIVNDNCIIVPQFNVLALVK</sequence>
<dbReference type="CDD" id="cd00121">
    <property type="entry name" value="MATH"/>
    <property type="match status" value="1"/>
</dbReference>
<dbReference type="SUPFAM" id="SSF49599">
    <property type="entry name" value="TRAF domain-like"/>
    <property type="match status" value="1"/>
</dbReference>
<gene>
    <name evidence="2" type="ORF">KSP40_PGU021591</name>
</gene>
<organism evidence="2 3">
    <name type="scientific">Platanthera guangdongensis</name>
    <dbReference type="NCBI Taxonomy" id="2320717"/>
    <lineage>
        <taxon>Eukaryota</taxon>
        <taxon>Viridiplantae</taxon>
        <taxon>Streptophyta</taxon>
        <taxon>Embryophyta</taxon>
        <taxon>Tracheophyta</taxon>
        <taxon>Spermatophyta</taxon>
        <taxon>Magnoliopsida</taxon>
        <taxon>Liliopsida</taxon>
        <taxon>Asparagales</taxon>
        <taxon>Orchidaceae</taxon>
        <taxon>Orchidoideae</taxon>
        <taxon>Orchideae</taxon>
        <taxon>Orchidinae</taxon>
        <taxon>Platanthera</taxon>
    </lineage>
</organism>
<proteinExistence type="predicted"/>
<dbReference type="InterPro" id="IPR002083">
    <property type="entry name" value="MATH/TRAF_dom"/>
</dbReference>
<dbReference type="InterPro" id="IPR008974">
    <property type="entry name" value="TRAF-like"/>
</dbReference>
<keyword evidence="3" id="KW-1185">Reference proteome</keyword>
<feature type="domain" description="MATH" evidence="1">
    <location>
        <begin position="1"/>
        <end position="65"/>
    </location>
</feature>
<evidence type="ECO:0000313" key="3">
    <source>
        <dbReference type="Proteomes" id="UP001412067"/>
    </source>
</evidence>